<evidence type="ECO:0000259" key="3">
    <source>
        <dbReference type="Pfam" id="PF00561"/>
    </source>
</evidence>
<proteinExistence type="inferred from homology"/>
<reference evidence="4" key="2">
    <citation type="journal article" date="2023" name="IMA Fungus">
        <title>Comparative genomic study of the Penicillium genus elucidates a diverse pangenome and 15 lateral gene transfer events.</title>
        <authorList>
            <person name="Petersen C."/>
            <person name="Sorensen T."/>
            <person name="Nielsen M.R."/>
            <person name="Sondergaard T.E."/>
            <person name="Sorensen J.L."/>
            <person name="Fitzpatrick D.A."/>
            <person name="Frisvad J.C."/>
            <person name="Nielsen K.L."/>
        </authorList>
    </citation>
    <scope>NUCLEOTIDE SEQUENCE</scope>
    <source>
        <strain evidence="4">IBT 21917</strain>
    </source>
</reference>
<name>A0A9W9I417_9EURO</name>
<dbReference type="Proteomes" id="UP001146351">
    <property type="component" value="Unassembled WGS sequence"/>
</dbReference>
<dbReference type="AlphaFoldDB" id="A0A9W9I417"/>
<protein>
    <submittedName>
        <fullName evidence="4">Alpha/beta hydrolase</fullName>
    </submittedName>
</protein>
<dbReference type="Pfam" id="PF00561">
    <property type="entry name" value="Abhydrolase_1"/>
    <property type="match status" value="1"/>
</dbReference>
<dbReference type="InterPro" id="IPR000639">
    <property type="entry name" value="Epox_hydrolase-like"/>
</dbReference>
<evidence type="ECO:0000256" key="1">
    <source>
        <dbReference type="ARBA" id="ARBA00022801"/>
    </source>
</evidence>
<gene>
    <name evidence="4" type="ORF">N7492_006952</name>
</gene>
<dbReference type="Gene3D" id="3.40.50.1820">
    <property type="entry name" value="alpha/beta hydrolase"/>
    <property type="match status" value="1"/>
</dbReference>
<comment type="similarity">
    <text evidence="2">Belongs to the AB hydrolase superfamily. Epoxide hydrolase family.</text>
</comment>
<dbReference type="SUPFAM" id="SSF53474">
    <property type="entry name" value="alpha/beta-Hydrolases"/>
    <property type="match status" value="1"/>
</dbReference>
<dbReference type="PANTHER" id="PTHR43329">
    <property type="entry name" value="EPOXIDE HYDROLASE"/>
    <property type="match status" value="1"/>
</dbReference>
<dbReference type="PRINTS" id="PR00412">
    <property type="entry name" value="EPOXHYDRLASE"/>
</dbReference>
<dbReference type="InterPro" id="IPR029058">
    <property type="entry name" value="AB_hydrolase_fold"/>
</dbReference>
<reference evidence="4" key="1">
    <citation type="submission" date="2022-11" db="EMBL/GenBank/DDBJ databases">
        <authorList>
            <person name="Petersen C."/>
        </authorList>
    </citation>
    <scope>NUCLEOTIDE SEQUENCE</scope>
    <source>
        <strain evidence="4">IBT 21917</strain>
    </source>
</reference>
<accession>A0A9W9I417</accession>
<dbReference type="EMBL" id="JAPQKO010000005">
    <property type="protein sequence ID" value="KAJ5161560.1"/>
    <property type="molecule type" value="Genomic_DNA"/>
</dbReference>
<dbReference type="GO" id="GO:0072330">
    <property type="term" value="P:monocarboxylic acid biosynthetic process"/>
    <property type="evidence" value="ECO:0007669"/>
    <property type="project" value="UniProtKB-ARBA"/>
</dbReference>
<dbReference type="GO" id="GO:0016787">
    <property type="term" value="F:hydrolase activity"/>
    <property type="evidence" value="ECO:0007669"/>
    <property type="project" value="UniProtKB-KW"/>
</dbReference>
<organism evidence="4 5">
    <name type="scientific">Penicillium capsulatum</name>
    <dbReference type="NCBI Taxonomy" id="69766"/>
    <lineage>
        <taxon>Eukaryota</taxon>
        <taxon>Fungi</taxon>
        <taxon>Dikarya</taxon>
        <taxon>Ascomycota</taxon>
        <taxon>Pezizomycotina</taxon>
        <taxon>Eurotiomycetes</taxon>
        <taxon>Eurotiomycetidae</taxon>
        <taxon>Eurotiales</taxon>
        <taxon>Aspergillaceae</taxon>
        <taxon>Penicillium</taxon>
    </lineage>
</organism>
<keyword evidence="1 4" id="KW-0378">Hydrolase</keyword>
<sequence length="350" mass="39689">MALQETDPSSVGQINISTILSDPRVRQDSKVIDGKTYGYLVAEPDNGYKRTVFLIHGFPHLSISWMYQIPLFLRLGFRVICPDCMGYGRSDAPTGTIVPYSFKSHADDFVVLLKQLGCQDIILGGHDWGAVIASRMVLYHPSFVTHYFAFAIPYIPPRPGWVETKTLVKAFPSLAYQLQLGSEDGIVEAHTQSKEEIRLFLNAAYDAHTPDGQYALDVTRGVDFDLLPSFEPTKLLQKQDMDYFVDEYSRNGLRGPCNYYRTRRQNFLDEEALIKQGKDASVIKCPMLFVRATAEHAVTTEIVERMKPFTANLTLKEVDSGHWVLWEKPAVVNSILVDWMEQEGLIELRN</sequence>
<evidence type="ECO:0000313" key="5">
    <source>
        <dbReference type="Proteomes" id="UP001146351"/>
    </source>
</evidence>
<feature type="domain" description="AB hydrolase-1" evidence="3">
    <location>
        <begin position="51"/>
        <end position="329"/>
    </location>
</feature>
<comment type="caution">
    <text evidence="4">The sequence shown here is derived from an EMBL/GenBank/DDBJ whole genome shotgun (WGS) entry which is preliminary data.</text>
</comment>
<dbReference type="OrthoDB" id="1735926at2759"/>
<evidence type="ECO:0000256" key="2">
    <source>
        <dbReference type="ARBA" id="ARBA00038334"/>
    </source>
</evidence>
<evidence type="ECO:0000313" key="4">
    <source>
        <dbReference type="EMBL" id="KAJ5161560.1"/>
    </source>
</evidence>
<dbReference type="InterPro" id="IPR000073">
    <property type="entry name" value="AB_hydrolase_1"/>
</dbReference>
<dbReference type="GO" id="GO:0017000">
    <property type="term" value="P:antibiotic biosynthetic process"/>
    <property type="evidence" value="ECO:0007669"/>
    <property type="project" value="UniProtKB-ARBA"/>
</dbReference>
<keyword evidence="5" id="KW-1185">Reference proteome</keyword>